<dbReference type="Gene3D" id="3.40.50.300">
    <property type="entry name" value="P-loop containing nucleotide triphosphate hydrolases"/>
    <property type="match status" value="1"/>
</dbReference>
<evidence type="ECO:0000256" key="2">
    <source>
        <dbReference type="ARBA" id="ARBA00022741"/>
    </source>
</evidence>
<evidence type="ECO:0000313" key="5">
    <source>
        <dbReference type="EMBL" id="UYW01593.1"/>
    </source>
</evidence>
<keyword evidence="2" id="KW-0547">Nucleotide-binding</keyword>
<dbReference type="PANTHER" id="PTHR42781:SF4">
    <property type="entry name" value="SPERMIDINE_PUTRESCINE IMPORT ATP-BINDING PROTEIN POTA"/>
    <property type="match status" value="1"/>
</dbReference>
<evidence type="ECO:0000256" key="3">
    <source>
        <dbReference type="ARBA" id="ARBA00022840"/>
    </source>
</evidence>
<dbReference type="EMBL" id="CP081495">
    <property type="protein sequence ID" value="UYW01593.1"/>
    <property type="molecule type" value="Genomic_DNA"/>
</dbReference>
<evidence type="ECO:0000313" key="6">
    <source>
        <dbReference type="Proteomes" id="UP001163328"/>
    </source>
</evidence>
<evidence type="ECO:0000256" key="1">
    <source>
        <dbReference type="ARBA" id="ARBA00022448"/>
    </source>
</evidence>
<dbReference type="InterPro" id="IPR017871">
    <property type="entry name" value="ABC_transporter-like_CS"/>
</dbReference>
<accession>A0ABY6LZ37</accession>
<gene>
    <name evidence="5" type="ORF">K5I29_01325</name>
</gene>
<protein>
    <submittedName>
        <fullName evidence="5">ABC transporter ATP-binding protein</fullName>
    </submittedName>
</protein>
<dbReference type="Proteomes" id="UP001163328">
    <property type="component" value="Chromosome"/>
</dbReference>
<dbReference type="PANTHER" id="PTHR42781">
    <property type="entry name" value="SPERMIDINE/PUTRESCINE IMPORT ATP-BINDING PROTEIN POTA"/>
    <property type="match status" value="1"/>
</dbReference>
<dbReference type="InterPro" id="IPR003439">
    <property type="entry name" value="ABC_transporter-like_ATP-bd"/>
</dbReference>
<dbReference type="SUPFAM" id="SSF52540">
    <property type="entry name" value="P-loop containing nucleoside triphosphate hydrolases"/>
    <property type="match status" value="1"/>
</dbReference>
<dbReference type="PROSITE" id="PS50893">
    <property type="entry name" value="ABC_TRANSPORTER_2"/>
    <property type="match status" value="1"/>
</dbReference>
<organism evidence="5 6">
    <name type="scientific">Flavobacterium agricola</name>
    <dbReference type="NCBI Taxonomy" id="2870839"/>
    <lineage>
        <taxon>Bacteria</taxon>
        <taxon>Pseudomonadati</taxon>
        <taxon>Bacteroidota</taxon>
        <taxon>Flavobacteriia</taxon>
        <taxon>Flavobacteriales</taxon>
        <taxon>Flavobacteriaceae</taxon>
        <taxon>Flavobacterium</taxon>
    </lineage>
</organism>
<dbReference type="RefSeq" id="WP_264434066.1">
    <property type="nucleotide sequence ID" value="NZ_CP081495.1"/>
</dbReference>
<reference evidence="5" key="1">
    <citation type="submission" date="2021-08" db="EMBL/GenBank/DDBJ databases">
        <title>Flavobacterium sp. strain CC-SYL302.</title>
        <authorList>
            <person name="Lin S.-Y."/>
            <person name="Lee T.-H."/>
            <person name="Young C.-C."/>
        </authorList>
    </citation>
    <scope>NUCLEOTIDE SEQUENCE</scope>
    <source>
        <strain evidence="5">CC-SYL302</strain>
    </source>
</reference>
<name>A0ABY6LZ37_9FLAO</name>
<evidence type="ECO:0000259" key="4">
    <source>
        <dbReference type="PROSITE" id="PS50893"/>
    </source>
</evidence>
<keyword evidence="6" id="KW-1185">Reference proteome</keyword>
<dbReference type="InterPro" id="IPR003593">
    <property type="entry name" value="AAA+_ATPase"/>
</dbReference>
<keyword evidence="3 5" id="KW-0067">ATP-binding</keyword>
<dbReference type="GO" id="GO:0005524">
    <property type="term" value="F:ATP binding"/>
    <property type="evidence" value="ECO:0007669"/>
    <property type="project" value="UniProtKB-KW"/>
</dbReference>
<dbReference type="PROSITE" id="PS00211">
    <property type="entry name" value="ABC_TRANSPORTER_1"/>
    <property type="match status" value="1"/>
</dbReference>
<proteinExistence type="predicted"/>
<dbReference type="InterPro" id="IPR050093">
    <property type="entry name" value="ABC_SmlMolc_Importer"/>
</dbReference>
<dbReference type="SMART" id="SM00382">
    <property type="entry name" value="AAA"/>
    <property type="match status" value="1"/>
</dbReference>
<sequence length="317" mass="35835">MLTVSNLNFSYKNKEVLHQISFQVPAGHHLAILGESGCGKSTLIKLLYGLFDADSGNLFWNDTEITGPKFNLVPGMKFMKYLAQDFDLMPYATVFENVGKFLSNVYPELKKERVSQLLQIVEMTEYSNTRVQYLSGGQMQRVALAKALALEPEVMLLDEPFSHIDNFRKNSLRRNLFEYLKKKNITCIVATHDCVDALSFADELLILKDGEVVSQGNPLEVYYNPQQKYVASLFGDVNEIALQDIVAADLPIYDVVYKYPNQLIITDSGKLMAVVTNSYFDGGRYIIETINPNNNQLIYVEHPTEIAVNSTVFITLK</sequence>
<feature type="domain" description="ABC transporter" evidence="4">
    <location>
        <begin position="2"/>
        <end position="234"/>
    </location>
</feature>
<keyword evidence="1" id="KW-0813">Transport</keyword>
<dbReference type="Pfam" id="PF00005">
    <property type="entry name" value="ABC_tran"/>
    <property type="match status" value="1"/>
</dbReference>
<dbReference type="InterPro" id="IPR027417">
    <property type="entry name" value="P-loop_NTPase"/>
</dbReference>